<feature type="domain" description="UCH catalytic" evidence="9">
    <location>
        <begin position="6"/>
        <end position="237"/>
    </location>
</feature>
<reference evidence="10" key="1">
    <citation type="journal article" date="2020" name="Stud. Mycol.">
        <title>101 Dothideomycetes genomes: a test case for predicting lifestyles and emergence of pathogens.</title>
        <authorList>
            <person name="Haridas S."/>
            <person name="Albert R."/>
            <person name="Binder M."/>
            <person name="Bloem J."/>
            <person name="Labutti K."/>
            <person name="Salamov A."/>
            <person name="Andreopoulos B."/>
            <person name="Baker S."/>
            <person name="Barry K."/>
            <person name="Bills G."/>
            <person name="Bluhm B."/>
            <person name="Cannon C."/>
            <person name="Castanera R."/>
            <person name="Culley D."/>
            <person name="Daum C."/>
            <person name="Ezra D."/>
            <person name="Gonzalez J."/>
            <person name="Henrissat B."/>
            <person name="Kuo A."/>
            <person name="Liang C."/>
            <person name="Lipzen A."/>
            <person name="Lutzoni F."/>
            <person name="Magnuson J."/>
            <person name="Mondo S."/>
            <person name="Nolan M."/>
            <person name="Ohm R."/>
            <person name="Pangilinan J."/>
            <person name="Park H.-J."/>
            <person name="Ramirez L."/>
            <person name="Alfaro M."/>
            <person name="Sun H."/>
            <person name="Tritt A."/>
            <person name="Yoshinaga Y."/>
            <person name="Zwiers L.-H."/>
            <person name="Turgeon B."/>
            <person name="Goodwin S."/>
            <person name="Spatafora J."/>
            <person name="Crous P."/>
            <person name="Grigoriev I."/>
        </authorList>
    </citation>
    <scope>NUCLEOTIDE SEQUENCE</scope>
    <source>
        <strain evidence="10">CBS 279.74</strain>
    </source>
</reference>
<dbReference type="AlphaFoldDB" id="A0A6G1KHM2"/>
<evidence type="ECO:0000256" key="7">
    <source>
        <dbReference type="PROSITE-ProRule" id="PRU01393"/>
    </source>
</evidence>
<keyword evidence="4 7" id="KW-0833">Ubl conjugation pathway</keyword>
<accession>A0A6G1KHM2</accession>
<feature type="active site" description="Proton donor" evidence="7">
    <location>
        <position position="172"/>
    </location>
</feature>
<proteinExistence type="inferred from homology"/>
<feature type="non-terminal residue" evidence="10">
    <location>
        <position position="1"/>
    </location>
</feature>
<dbReference type="PROSITE" id="PS52048">
    <property type="entry name" value="UCH_DOMAIN"/>
    <property type="match status" value="1"/>
</dbReference>
<evidence type="ECO:0000256" key="5">
    <source>
        <dbReference type="ARBA" id="ARBA00022801"/>
    </source>
</evidence>
<sequence length="238" mass="26301">KTYRKHFIPLESNPEVFTELIHALGVSPDLVFQDVYSMDDPDLLAFIPRPIYALVLVFPCPKEYEEKVEKEEANVKPYDGAGEDEKVVYWKQTIHNACGLYALLHGITNGEARNHLVSGSIIDGLLKTVTPLKPEERALALERNKELESVYASVASKGDTEAPGAESQVNHHYIGFVKSHKDSHLYHLDGDRKGPVDLGPLGADEDVLGEKAFAVVREMIASTKGEDIGFSLMALVSE</sequence>
<dbReference type="InterPro" id="IPR038765">
    <property type="entry name" value="Papain-like_cys_pep_sf"/>
</dbReference>
<comment type="catalytic activity">
    <reaction evidence="1 7 8">
        <text>Thiol-dependent hydrolysis of ester, thioester, amide, peptide and isopeptide bonds formed by the C-terminal Gly of ubiquitin (a 76-residue protein attached to proteins as an intracellular targeting signal).</text>
        <dbReference type="EC" id="3.4.19.12"/>
    </reaction>
</comment>
<evidence type="ECO:0000256" key="6">
    <source>
        <dbReference type="ARBA" id="ARBA00022807"/>
    </source>
</evidence>
<comment type="similarity">
    <text evidence="2 7 8">Belongs to the peptidase C12 family.</text>
</comment>
<dbReference type="PANTHER" id="PTHR10589">
    <property type="entry name" value="UBIQUITIN CARBOXYL-TERMINAL HYDROLASE"/>
    <property type="match status" value="1"/>
</dbReference>
<dbReference type="GO" id="GO:0006511">
    <property type="term" value="P:ubiquitin-dependent protein catabolic process"/>
    <property type="evidence" value="ECO:0007669"/>
    <property type="project" value="UniProtKB-UniRule"/>
</dbReference>
<feature type="non-terminal residue" evidence="10">
    <location>
        <position position="238"/>
    </location>
</feature>
<dbReference type="InterPro" id="IPR036959">
    <property type="entry name" value="Peptidase_C12_UCH_sf"/>
</dbReference>
<name>A0A6G1KHM2_9PLEO</name>
<dbReference type="EC" id="3.4.19.12" evidence="8"/>
<dbReference type="Gene3D" id="3.40.532.10">
    <property type="entry name" value="Peptidase C12, ubiquitin carboxyl-terminal hydrolase"/>
    <property type="match status" value="1"/>
</dbReference>
<organism evidence="10 11">
    <name type="scientific">Pleomassaria siparia CBS 279.74</name>
    <dbReference type="NCBI Taxonomy" id="1314801"/>
    <lineage>
        <taxon>Eukaryota</taxon>
        <taxon>Fungi</taxon>
        <taxon>Dikarya</taxon>
        <taxon>Ascomycota</taxon>
        <taxon>Pezizomycotina</taxon>
        <taxon>Dothideomycetes</taxon>
        <taxon>Pleosporomycetidae</taxon>
        <taxon>Pleosporales</taxon>
        <taxon>Pleomassariaceae</taxon>
        <taxon>Pleomassaria</taxon>
    </lineage>
</organism>
<dbReference type="InterPro" id="IPR001578">
    <property type="entry name" value="Peptidase_C12_UCH"/>
</dbReference>
<dbReference type="EMBL" id="MU005767">
    <property type="protein sequence ID" value="KAF2711857.1"/>
    <property type="molecule type" value="Genomic_DNA"/>
</dbReference>
<keyword evidence="5 7" id="KW-0378">Hydrolase</keyword>
<evidence type="ECO:0000313" key="10">
    <source>
        <dbReference type="EMBL" id="KAF2711857.1"/>
    </source>
</evidence>
<dbReference type="SUPFAM" id="SSF54001">
    <property type="entry name" value="Cysteine proteinases"/>
    <property type="match status" value="1"/>
</dbReference>
<dbReference type="PANTHER" id="PTHR10589:SF17">
    <property type="entry name" value="UBIQUITIN CARBOXYL-TERMINAL HYDROLASE"/>
    <property type="match status" value="1"/>
</dbReference>
<feature type="site" description="Important for enzyme activity" evidence="7">
    <location>
        <position position="189"/>
    </location>
</feature>
<dbReference type="Pfam" id="PF01088">
    <property type="entry name" value="Peptidase_C12"/>
    <property type="match status" value="1"/>
</dbReference>
<evidence type="ECO:0000256" key="4">
    <source>
        <dbReference type="ARBA" id="ARBA00022786"/>
    </source>
</evidence>
<feature type="active site" description="Nucleophile" evidence="7">
    <location>
        <position position="98"/>
    </location>
</feature>
<dbReference type="OrthoDB" id="427186at2759"/>
<feature type="site" description="Transition state stabilizer" evidence="7">
    <location>
        <position position="92"/>
    </location>
</feature>
<dbReference type="Proteomes" id="UP000799428">
    <property type="component" value="Unassembled WGS sequence"/>
</dbReference>
<keyword evidence="6 7" id="KW-0788">Thiol protease</keyword>
<evidence type="ECO:0000313" key="11">
    <source>
        <dbReference type="Proteomes" id="UP000799428"/>
    </source>
</evidence>
<dbReference type="GO" id="GO:0004843">
    <property type="term" value="F:cysteine-type deubiquitinase activity"/>
    <property type="evidence" value="ECO:0007669"/>
    <property type="project" value="UniProtKB-UniRule"/>
</dbReference>
<protein>
    <recommendedName>
        <fullName evidence="8">Ubiquitin carboxyl-terminal hydrolase</fullName>
        <ecNumber evidence="8">3.4.19.12</ecNumber>
    </recommendedName>
</protein>
<evidence type="ECO:0000256" key="8">
    <source>
        <dbReference type="RuleBase" id="RU361215"/>
    </source>
</evidence>
<keyword evidence="3 7" id="KW-0645">Protease</keyword>
<dbReference type="CDD" id="cd09616">
    <property type="entry name" value="Peptidase_C12_UCH_L1_L3"/>
    <property type="match status" value="1"/>
</dbReference>
<dbReference type="PRINTS" id="PR00707">
    <property type="entry name" value="UBCTHYDRLASE"/>
</dbReference>
<evidence type="ECO:0000256" key="3">
    <source>
        <dbReference type="ARBA" id="ARBA00022670"/>
    </source>
</evidence>
<dbReference type="GO" id="GO:0005737">
    <property type="term" value="C:cytoplasm"/>
    <property type="evidence" value="ECO:0007669"/>
    <property type="project" value="TreeGrafter"/>
</dbReference>
<keyword evidence="11" id="KW-1185">Reference proteome</keyword>
<evidence type="ECO:0000256" key="1">
    <source>
        <dbReference type="ARBA" id="ARBA00000707"/>
    </source>
</evidence>
<dbReference type="FunFam" id="3.40.532.10:FF:000006">
    <property type="entry name" value="Ubiquitin carboxyl-terminal hydrolase"/>
    <property type="match status" value="1"/>
</dbReference>
<dbReference type="GO" id="GO:0016579">
    <property type="term" value="P:protein deubiquitination"/>
    <property type="evidence" value="ECO:0007669"/>
    <property type="project" value="TreeGrafter"/>
</dbReference>
<gene>
    <name evidence="10" type="ORF">K504DRAFT_352844</name>
</gene>
<evidence type="ECO:0000259" key="9">
    <source>
        <dbReference type="PROSITE" id="PS52048"/>
    </source>
</evidence>
<evidence type="ECO:0000256" key="2">
    <source>
        <dbReference type="ARBA" id="ARBA00009326"/>
    </source>
</evidence>